<dbReference type="AlphaFoldDB" id="A0A6P2D7I7"/>
<reference evidence="3 4" key="1">
    <citation type="submission" date="2019-05" db="EMBL/GenBank/DDBJ databases">
        <authorList>
            <consortium name="Science for Life Laboratories"/>
        </authorList>
    </citation>
    <scope>NUCLEOTIDE SEQUENCE [LARGE SCALE GENOMIC DNA]</scope>
    <source>
        <strain evidence="3">Soil9</strain>
    </source>
</reference>
<keyword evidence="1" id="KW-0812">Transmembrane</keyword>
<evidence type="ECO:0000313" key="4">
    <source>
        <dbReference type="Proteomes" id="UP000464178"/>
    </source>
</evidence>
<evidence type="ECO:0000313" key="3">
    <source>
        <dbReference type="EMBL" id="VTR97109.1"/>
    </source>
</evidence>
<feature type="transmembrane region" description="Helical" evidence="1">
    <location>
        <begin position="7"/>
        <end position="30"/>
    </location>
</feature>
<dbReference type="Proteomes" id="UP000464178">
    <property type="component" value="Chromosome"/>
</dbReference>
<dbReference type="InterPro" id="IPR025178">
    <property type="entry name" value="Lnb_N"/>
</dbReference>
<keyword evidence="1" id="KW-1133">Transmembrane helix</keyword>
<gene>
    <name evidence="3" type="ORF">SOIL9_08850</name>
</gene>
<accession>A0A6P2D7I7</accession>
<name>A0A6P2D7I7_9BACT</name>
<organism evidence="3 4">
    <name type="scientific">Gemmata massiliana</name>
    <dbReference type="NCBI Taxonomy" id="1210884"/>
    <lineage>
        <taxon>Bacteria</taxon>
        <taxon>Pseudomonadati</taxon>
        <taxon>Planctomycetota</taxon>
        <taxon>Planctomycetia</taxon>
        <taxon>Gemmatales</taxon>
        <taxon>Gemmataceae</taxon>
        <taxon>Gemmata</taxon>
    </lineage>
</organism>
<dbReference type="KEGG" id="gms:SOIL9_08850"/>
<feature type="transmembrane region" description="Helical" evidence="1">
    <location>
        <begin position="60"/>
        <end position="78"/>
    </location>
</feature>
<dbReference type="RefSeq" id="WP_162671059.1">
    <property type="nucleotide sequence ID" value="NZ_LR593886.1"/>
</dbReference>
<dbReference type="EMBL" id="LR593886">
    <property type="protein sequence ID" value="VTR97109.1"/>
    <property type="molecule type" value="Genomic_DNA"/>
</dbReference>
<evidence type="ECO:0000256" key="1">
    <source>
        <dbReference type="SAM" id="Phobius"/>
    </source>
</evidence>
<protein>
    <recommendedName>
        <fullName evidence="2">Lnb N-terminal periplasmic domain-containing protein</fullName>
    </recommendedName>
</protein>
<feature type="domain" description="Lnb N-terminal periplasmic" evidence="2">
    <location>
        <begin position="123"/>
        <end position="262"/>
    </location>
</feature>
<dbReference type="Pfam" id="PF13387">
    <property type="entry name" value="Lnb_N"/>
    <property type="match status" value="1"/>
</dbReference>
<keyword evidence="1" id="KW-0472">Membrane</keyword>
<keyword evidence="4" id="KW-1185">Reference proteome</keyword>
<sequence>MDRVLEWVIFVPLLVVAAITTLWMAGAIYYDVCGAGQWGRAAGIAWVVGVTVLFALWQPLWYPFALLLGVTALFLVWWSRLKPSHDREWEPPVATLPHTTRDGDTVTIANVRNFEYRTLDDFTPQYESRTYRLSELRGVDIIFFNWGIALMSHPVLTFDFGPDGRVCMSIEVRFRKGQRFSIPRSLYRQQELVIVAADERDIVLRRTKHGRPQEAHLYRFSAPPEEARAAFLDYAGAINGLRDAPRWYHGVTANCTTTFYRLPNSRCRLDWRVLANGRLDRALYADGRLDRALPFEELKRLARLNDIANAAPADGFGDHIRRELERRRCER</sequence>
<evidence type="ECO:0000259" key="2">
    <source>
        <dbReference type="Pfam" id="PF13387"/>
    </source>
</evidence>
<proteinExistence type="predicted"/>